<dbReference type="AlphaFoldDB" id="S0FJP1"/>
<proteinExistence type="predicted"/>
<dbReference type="Pfam" id="PF00665">
    <property type="entry name" value="rve"/>
    <property type="match status" value="1"/>
</dbReference>
<comment type="function">
    <text evidence="1">Involved in the transposition of the insertion sequence.</text>
</comment>
<dbReference type="GO" id="GO:0015074">
    <property type="term" value="P:DNA integration"/>
    <property type="evidence" value="ECO:0007669"/>
    <property type="project" value="InterPro"/>
</dbReference>
<dbReference type="EMBL" id="AORV01000054">
    <property type="protein sequence ID" value="EMS70521.1"/>
    <property type="molecule type" value="Genomic_DNA"/>
</dbReference>
<dbReference type="InterPro" id="IPR012337">
    <property type="entry name" value="RNaseH-like_sf"/>
</dbReference>
<dbReference type="InterPro" id="IPR048020">
    <property type="entry name" value="Transpos_IS3"/>
</dbReference>
<dbReference type="PANTHER" id="PTHR46889">
    <property type="entry name" value="TRANSPOSASE INSF FOR INSERTION SEQUENCE IS3B-RELATED"/>
    <property type="match status" value="1"/>
</dbReference>
<gene>
    <name evidence="3" type="ORF">CTER_3809</name>
</gene>
<sequence>MCQALQVSRSGYYAYYSRSESNRSKTNRELLEKIKEIHKKSHGIYGAPQITKNLPENQKASKGRVARLMKVNGIRSKVSKRYKATTYSNHTLPVADNILNREFMASRPNQKWVSDITYIPTKEGWLYLTGVMDLYGRKLVGWAMANHMRTELVSAALNQAIGRTSSKEGLIIHSDRGIQYASNDYQNLLKRYGFVCSMSRKGNCYDNAPMESFWGKLKMEWLNDYNFKTRDEAKKAVF</sequence>
<dbReference type="Gene3D" id="3.30.420.10">
    <property type="entry name" value="Ribonuclease H-like superfamily/Ribonuclease H"/>
    <property type="match status" value="1"/>
</dbReference>
<reference evidence="3 4" key="1">
    <citation type="journal article" date="2013" name="Genome Announc.">
        <title>Draft Genome Sequence of the Cellulolytic, Mesophilic, Anaerobic Bacterium Clostridium termitidis Strain CT1112 (DSM 5398).</title>
        <authorList>
            <person name="Lal S."/>
            <person name="Ramachandran U."/>
            <person name="Zhang X."/>
            <person name="Munir R."/>
            <person name="Sparling R."/>
            <person name="Levin D.B."/>
        </authorList>
    </citation>
    <scope>NUCLEOTIDE SEQUENCE [LARGE SCALE GENOMIC DNA]</scope>
    <source>
        <strain evidence="3 4">CT1112</strain>
    </source>
</reference>
<dbReference type="PANTHER" id="PTHR46889:SF4">
    <property type="entry name" value="TRANSPOSASE INSO FOR INSERTION SEQUENCE ELEMENT IS911B-RELATED"/>
    <property type="match status" value="1"/>
</dbReference>
<dbReference type="InterPro" id="IPR001584">
    <property type="entry name" value="Integrase_cat-core"/>
</dbReference>
<name>S0FJP1_RUMCE</name>
<dbReference type="NCBIfam" id="NF033516">
    <property type="entry name" value="transpos_IS3"/>
    <property type="match status" value="1"/>
</dbReference>
<dbReference type="Proteomes" id="UP000014155">
    <property type="component" value="Unassembled WGS sequence"/>
</dbReference>
<dbReference type="SUPFAM" id="SSF53098">
    <property type="entry name" value="Ribonuclease H-like"/>
    <property type="match status" value="1"/>
</dbReference>
<feature type="domain" description="Integrase catalytic" evidence="2">
    <location>
        <begin position="104"/>
        <end position="238"/>
    </location>
</feature>
<evidence type="ECO:0000256" key="1">
    <source>
        <dbReference type="ARBA" id="ARBA00002286"/>
    </source>
</evidence>
<dbReference type="PATRIC" id="fig|1195236.3.peg.4019"/>
<evidence type="ECO:0000259" key="2">
    <source>
        <dbReference type="PROSITE" id="PS50994"/>
    </source>
</evidence>
<organism evidence="3 4">
    <name type="scientific">Ruminiclostridium cellobioparum subsp. termitidis CT1112</name>
    <dbReference type="NCBI Taxonomy" id="1195236"/>
    <lineage>
        <taxon>Bacteria</taxon>
        <taxon>Bacillati</taxon>
        <taxon>Bacillota</taxon>
        <taxon>Clostridia</taxon>
        <taxon>Eubacteriales</taxon>
        <taxon>Oscillospiraceae</taxon>
        <taxon>Ruminiclostridium</taxon>
    </lineage>
</organism>
<protein>
    <submittedName>
        <fullName evidence="3">Integrase</fullName>
    </submittedName>
</protein>
<dbReference type="eggNOG" id="COG2801">
    <property type="taxonomic scope" value="Bacteria"/>
</dbReference>
<dbReference type="InterPro" id="IPR050900">
    <property type="entry name" value="Transposase_IS3/IS150/IS904"/>
</dbReference>
<dbReference type="InterPro" id="IPR036397">
    <property type="entry name" value="RNaseH_sf"/>
</dbReference>
<accession>S0FJP1</accession>
<dbReference type="GO" id="GO:0003676">
    <property type="term" value="F:nucleic acid binding"/>
    <property type="evidence" value="ECO:0007669"/>
    <property type="project" value="InterPro"/>
</dbReference>
<dbReference type="InterPro" id="IPR025948">
    <property type="entry name" value="HTH-like_dom"/>
</dbReference>
<evidence type="ECO:0000313" key="3">
    <source>
        <dbReference type="EMBL" id="EMS70521.1"/>
    </source>
</evidence>
<dbReference type="Pfam" id="PF13276">
    <property type="entry name" value="HTH_21"/>
    <property type="match status" value="1"/>
</dbReference>
<dbReference type="PROSITE" id="PS50994">
    <property type="entry name" value="INTEGRASE"/>
    <property type="match status" value="1"/>
</dbReference>
<dbReference type="STRING" id="1195236.CTER_3809"/>
<keyword evidence="4" id="KW-1185">Reference proteome</keyword>
<evidence type="ECO:0000313" key="4">
    <source>
        <dbReference type="Proteomes" id="UP000014155"/>
    </source>
</evidence>
<comment type="caution">
    <text evidence="3">The sequence shown here is derived from an EMBL/GenBank/DDBJ whole genome shotgun (WGS) entry which is preliminary data.</text>
</comment>